<evidence type="ECO:0000313" key="2">
    <source>
        <dbReference type="EMBL" id="KII69226.1"/>
    </source>
</evidence>
<keyword evidence="3" id="KW-1185">Reference proteome</keyword>
<dbReference type="InterPro" id="IPR052997">
    <property type="entry name" value="RRT15-like"/>
</dbReference>
<dbReference type="OMA" id="TSDLECQ"/>
<accession>A0A0C2MPS2</accession>
<dbReference type="Proteomes" id="UP000031668">
    <property type="component" value="Unassembled WGS sequence"/>
</dbReference>
<gene>
    <name evidence="2" type="ORF">RF11_15300</name>
</gene>
<feature type="region of interest" description="Disordered" evidence="1">
    <location>
        <begin position="102"/>
        <end position="125"/>
    </location>
</feature>
<proteinExistence type="predicted"/>
<comment type="caution">
    <text evidence="2">The sequence shown here is derived from an EMBL/GenBank/DDBJ whole genome shotgun (WGS) entry which is preliminary data.</text>
</comment>
<sequence length="125" mass="13762">MGAWPPQASYPCGNFSDTSILKLSGKHKGSLGHTFVVCIRTENQNQAGFCPYTLPVVSVHGEPTLGHSRCILKNVPPQSNSPFDTVIGRNLQLTIARQPRLGRWTHSRKASQPRPYQMVAQLAQP</sequence>
<evidence type="ECO:0000313" key="3">
    <source>
        <dbReference type="Proteomes" id="UP000031668"/>
    </source>
</evidence>
<dbReference type="OrthoDB" id="5974724at2759"/>
<name>A0A0C2MPS2_THEKT</name>
<evidence type="ECO:0000256" key="1">
    <source>
        <dbReference type="SAM" id="MobiDB-lite"/>
    </source>
</evidence>
<dbReference type="PANTHER" id="PTHR33047">
    <property type="entry name" value="PROTEIN TAR1"/>
    <property type="match status" value="1"/>
</dbReference>
<organism evidence="2 3">
    <name type="scientific">Thelohanellus kitauei</name>
    <name type="common">Myxosporean</name>
    <dbReference type="NCBI Taxonomy" id="669202"/>
    <lineage>
        <taxon>Eukaryota</taxon>
        <taxon>Metazoa</taxon>
        <taxon>Cnidaria</taxon>
        <taxon>Myxozoa</taxon>
        <taxon>Myxosporea</taxon>
        <taxon>Bivalvulida</taxon>
        <taxon>Platysporina</taxon>
        <taxon>Myxobolidae</taxon>
        <taxon>Thelohanellus</taxon>
    </lineage>
</organism>
<dbReference type="AlphaFoldDB" id="A0A0C2MPS2"/>
<reference evidence="2 3" key="1">
    <citation type="journal article" date="2014" name="Genome Biol. Evol.">
        <title>The genome of the myxosporean Thelohanellus kitauei shows adaptations to nutrient acquisition within its fish host.</title>
        <authorList>
            <person name="Yang Y."/>
            <person name="Xiong J."/>
            <person name="Zhou Z."/>
            <person name="Huo F."/>
            <person name="Miao W."/>
            <person name="Ran C."/>
            <person name="Liu Y."/>
            <person name="Zhang J."/>
            <person name="Feng J."/>
            <person name="Wang M."/>
            <person name="Wang M."/>
            <person name="Wang L."/>
            <person name="Yao B."/>
        </authorList>
    </citation>
    <scope>NUCLEOTIDE SEQUENCE [LARGE SCALE GENOMIC DNA]</scope>
    <source>
        <strain evidence="2">Wuqing</strain>
    </source>
</reference>
<dbReference type="PANTHER" id="PTHR33047:SF8">
    <property type="entry name" value="REGULATOR OF RDNA TRANSCRIPTION PROTEIN 15"/>
    <property type="match status" value="1"/>
</dbReference>
<dbReference type="EMBL" id="JWZT01002506">
    <property type="protein sequence ID" value="KII69226.1"/>
    <property type="molecule type" value="Genomic_DNA"/>
</dbReference>
<protein>
    <submittedName>
        <fullName evidence="2">Regulator of rDNA transcription protein 15</fullName>
    </submittedName>
</protein>